<evidence type="ECO:0008006" key="8">
    <source>
        <dbReference type="Google" id="ProtNLM"/>
    </source>
</evidence>
<name>A0A8T1X035_9STRA</name>
<evidence type="ECO:0000256" key="2">
    <source>
        <dbReference type="ARBA" id="ARBA00009520"/>
    </source>
</evidence>
<accession>A0A8T1X035</accession>
<dbReference type="Proteomes" id="UP000693981">
    <property type="component" value="Unassembled WGS sequence"/>
</dbReference>
<evidence type="ECO:0000256" key="1">
    <source>
        <dbReference type="ARBA" id="ARBA00004613"/>
    </source>
</evidence>
<evidence type="ECO:0000256" key="3">
    <source>
        <dbReference type="ARBA" id="ARBA00022525"/>
    </source>
</evidence>
<feature type="chain" id="PRO_5035839742" description="Necrosis inducing-like protein NPP1 type" evidence="5">
    <location>
        <begin position="20"/>
        <end position="239"/>
    </location>
</feature>
<reference evidence="6" key="1">
    <citation type="submission" date="2021-02" db="EMBL/GenBank/DDBJ databases">
        <authorList>
            <person name="Palmer J.M."/>
        </authorList>
    </citation>
    <scope>NUCLEOTIDE SEQUENCE</scope>
    <source>
        <strain evidence="6">SCRP23</strain>
    </source>
</reference>
<proteinExistence type="inferred from homology"/>
<dbReference type="OrthoDB" id="125514at2759"/>
<dbReference type="GO" id="GO:0005576">
    <property type="term" value="C:extracellular region"/>
    <property type="evidence" value="ECO:0007669"/>
    <property type="project" value="UniProtKB-SubCell"/>
</dbReference>
<protein>
    <recommendedName>
        <fullName evidence="8">Necrosis inducing-like protein NPP1 type</fullName>
    </recommendedName>
</protein>
<dbReference type="EMBL" id="JAGDFL010000048">
    <property type="protein sequence ID" value="KAG7399642.1"/>
    <property type="molecule type" value="Genomic_DNA"/>
</dbReference>
<keyword evidence="7" id="KW-1185">Reference proteome</keyword>
<dbReference type="PIRSF" id="PIRSF029958">
    <property type="entry name" value="Necrosis-inducing_protein"/>
    <property type="match status" value="1"/>
</dbReference>
<sequence length="239" mass="26276">MNLRALVVAVFAAVATADAISIDHDKVEAFAELEPTTVSEKAAVRFKPRLRITDGCHPYPAVNAAGETSAGLDPASSGASGCRGIFEDSQVYGRSAWYSNVWAIMYAWYFPKDAPADLPGRRHEWENCIVWIDNPALENPKILGISVSGGNAKYYNSAPPDERGLSGDTPKIDYLMGGWPSGYHILELTSLRGGFQDLIMWEQLTEEARAALQTTKFDEAWVPMKDGNFTANLKQAWPF</sequence>
<keyword evidence="5" id="KW-0732">Signal</keyword>
<evidence type="ECO:0000256" key="4">
    <source>
        <dbReference type="ARBA" id="ARBA00023026"/>
    </source>
</evidence>
<evidence type="ECO:0000313" key="7">
    <source>
        <dbReference type="Proteomes" id="UP000693981"/>
    </source>
</evidence>
<dbReference type="Pfam" id="PF05630">
    <property type="entry name" value="NPP1"/>
    <property type="match status" value="1"/>
</dbReference>
<comment type="similarity">
    <text evidence="2">Belongs to the Necrosis inducing protein (NPP1) family.</text>
</comment>
<dbReference type="PANTHER" id="PTHR33657:SF8">
    <property type="entry name" value="DOMAIN PROTEIN, PUTATIVE (AFU_ORTHOLOGUE AFUA_5G00600)-RELATED"/>
    <property type="match status" value="1"/>
</dbReference>
<comment type="subcellular location">
    <subcellularLocation>
        <location evidence="1">Secreted</location>
    </subcellularLocation>
</comment>
<organism evidence="6 7">
    <name type="scientific">Phytophthora boehmeriae</name>
    <dbReference type="NCBI Taxonomy" id="109152"/>
    <lineage>
        <taxon>Eukaryota</taxon>
        <taxon>Sar</taxon>
        <taxon>Stramenopiles</taxon>
        <taxon>Oomycota</taxon>
        <taxon>Peronosporomycetes</taxon>
        <taxon>Peronosporales</taxon>
        <taxon>Peronosporaceae</taxon>
        <taxon>Phytophthora</taxon>
    </lineage>
</organism>
<dbReference type="InterPro" id="IPR008701">
    <property type="entry name" value="NPP1"/>
</dbReference>
<feature type="signal peptide" evidence="5">
    <location>
        <begin position="1"/>
        <end position="19"/>
    </location>
</feature>
<evidence type="ECO:0000256" key="5">
    <source>
        <dbReference type="SAM" id="SignalP"/>
    </source>
</evidence>
<keyword evidence="3" id="KW-0964">Secreted</keyword>
<keyword evidence="4" id="KW-0843">Virulence</keyword>
<dbReference type="PANTHER" id="PTHR33657">
    <property type="entry name" value="DOMAIN PROTEIN, PUTATIVE (AFU_ORTHOLOGUE AFUA_5G00600)-RELATED"/>
    <property type="match status" value="1"/>
</dbReference>
<evidence type="ECO:0000313" key="6">
    <source>
        <dbReference type="EMBL" id="KAG7399642.1"/>
    </source>
</evidence>
<comment type="caution">
    <text evidence="6">The sequence shown here is derived from an EMBL/GenBank/DDBJ whole genome shotgun (WGS) entry which is preliminary data.</text>
</comment>
<dbReference type="AlphaFoldDB" id="A0A8T1X035"/>
<gene>
    <name evidence="6" type="ORF">PHYBOEH_008285</name>
</gene>